<evidence type="ECO:0000256" key="4">
    <source>
        <dbReference type="ARBA" id="ARBA00022448"/>
    </source>
</evidence>
<keyword evidence="16" id="KW-1185">Reference proteome</keyword>
<protein>
    <recommendedName>
        <fullName evidence="3">Flagellar biosynthesis protein FlhF</fullName>
    </recommendedName>
    <alternativeName>
        <fullName evidence="13">Flagella-associated GTP-binding protein</fullName>
    </alternativeName>
</protein>
<evidence type="ECO:0000256" key="9">
    <source>
        <dbReference type="ARBA" id="ARBA00023134"/>
    </source>
</evidence>
<dbReference type="InterPro" id="IPR047040">
    <property type="entry name" value="FlhF__GTPase_dom"/>
</dbReference>
<gene>
    <name evidence="15" type="ORF">H8689_03900</name>
</gene>
<dbReference type="FunFam" id="3.40.50.300:FF:000695">
    <property type="entry name" value="Flagellar biosynthesis regulator FlhF"/>
    <property type="match status" value="1"/>
</dbReference>
<keyword evidence="4" id="KW-0813">Transport</keyword>
<feature type="domain" description="SRP54-type proteins GTP-binding" evidence="14">
    <location>
        <begin position="152"/>
        <end position="343"/>
    </location>
</feature>
<dbReference type="CDD" id="cd17873">
    <property type="entry name" value="FlhF"/>
    <property type="match status" value="1"/>
</dbReference>
<dbReference type="EMBL" id="JACRTK010000001">
    <property type="protein sequence ID" value="MBC8590285.1"/>
    <property type="molecule type" value="Genomic_DNA"/>
</dbReference>
<dbReference type="GO" id="GO:0005525">
    <property type="term" value="F:GTP binding"/>
    <property type="evidence" value="ECO:0007669"/>
    <property type="project" value="UniProtKB-KW"/>
</dbReference>
<dbReference type="GO" id="GO:0005886">
    <property type="term" value="C:plasma membrane"/>
    <property type="evidence" value="ECO:0007669"/>
    <property type="project" value="UniProtKB-SubCell"/>
</dbReference>
<dbReference type="SUPFAM" id="SSF52540">
    <property type="entry name" value="P-loop containing nucleoside triphosphate hydrolases"/>
    <property type="match status" value="1"/>
</dbReference>
<evidence type="ECO:0000313" key="16">
    <source>
        <dbReference type="Proteomes" id="UP000601522"/>
    </source>
</evidence>
<proteinExistence type="inferred from homology"/>
<keyword evidence="9" id="KW-0342">GTP-binding</keyword>
<dbReference type="Pfam" id="PF00448">
    <property type="entry name" value="SRP54"/>
    <property type="match status" value="1"/>
</dbReference>
<evidence type="ECO:0000256" key="8">
    <source>
        <dbReference type="ARBA" id="ARBA00022927"/>
    </source>
</evidence>
<name>A0A926EXF9_9FIRM</name>
<evidence type="ECO:0000256" key="1">
    <source>
        <dbReference type="ARBA" id="ARBA00004413"/>
    </source>
</evidence>
<dbReference type="AlphaFoldDB" id="A0A926EXF9"/>
<dbReference type="PANTHER" id="PTHR43134:SF3">
    <property type="entry name" value="FLAGELLAR BIOSYNTHESIS PROTEIN FLHF"/>
    <property type="match status" value="1"/>
</dbReference>
<dbReference type="RefSeq" id="WP_249323103.1">
    <property type="nucleotide sequence ID" value="NZ_JACRTK010000001.1"/>
</dbReference>
<dbReference type="GO" id="GO:0005047">
    <property type="term" value="F:signal recognition particle binding"/>
    <property type="evidence" value="ECO:0007669"/>
    <property type="project" value="TreeGrafter"/>
</dbReference>
<evidence type="ECO:0000256" key="13">
    <source>
        <dbReference type="ARBA" id="ARBA00030866"/>
    </source>
</evidence>
<keyword evidence="7" id="KW-1005">Bacterial flagellum biogenesis</keyword>
<organism evidence="15 16">
    <name type="scientific">Wansuia hejianensis</name>
    <dbReference type="NCBI Taxonomy" id="2763667"/>
    <lineage>
        <taxon>Bacteria</taxon>
        <taxon>Bacillati</taxon>
        <taxon>Bacillota</taxon>
        <taxon>Clostridia</taxon>
        <taxon>Lachnospirales</taxon>
        <taxon>Lachnospiraceae</taxon>
        <taxon>Wansuia</taxon>
    </lineage>
</organism>
<keyword evidence="5" id="KW-1003">Cell membrane</keyword>
<dbReference type="Gene3D" id="3.40.50.300">
    <property type="entry name" value="P-loop containing nucleotide triphosphate hydrolases"/>
    <property type="match status" value="1"/>
</dbReference>
<keyword evidence="11" id="KW-1006">Bacterial flagellum protein export</keyword>
<sequence length="349" mass="40409">MIIKKYIVNDMKEALIRAKYELGKDAVIIHQRKIKEGKWYNPFKTTKLEVTLAIEEDKDNIKDPKEAKDPKETIQNKDIYGKNNMENTNISKEKDIKTNILFKDANEELKEKLLSYCKLKSLDVNSLTSEDIKDFLNIGYKDNCFKEKLSLGKLNVMVGPTGVGKTTTIAKIAAKEYLENNKKVGLITLDTYKIGAVEQMRTYAEILDIDYEVVTEPNEMINKINKLSHCDILLIDTLGTSQRNKEKLQDIWEYLKDIKEDINTYLVLSISTDRETTLSIMDKYKQLEYDALILTKFDEVSSFTNVWNIMEHTDLPVEYFCHGQSVPDDIEIANIDNLIEYSKEVYSYD</sequence>
<comment type="function">
    <text evidence="12">Necessary for flagellar biosynthesis. May be involved in translocation of the flagellum.</text>
</comment>
<dbReference type="GO" id="GO:0015031">
    <property type="term" value="P:protein transport"/>
    <property type="evidence" value="ECO:0007669"/>
    <property type="project" value="UniProtKB-KW"/>
</dbReference>
<dbReference type="GO" id="GO:0003924">
    <property type="term" value="F:GTPase activity"/>
    <property type="evidence" value="ECO:0007669"/>
    <property type="project" value="InterPro"/>
</dbReference>
<keyword evidence="10" id="KW-0472">Membrane</keyword>
<dbReference type="Proteomes" id="UP000601522">
    <property type="component" value="Unassembled WGS sequence"/>
</dbReference>
<evidence type="ECO:0000256" key="6">
    <source>
        <dbReference type="ARBA" id="ARBA00022741"/>
    </source>
</evidence>
<keyword evidence="6" id="KW-0547">Nucleotide-binding</keyword>
<evidence type="ECO:0000256" key="10">
    <source>
        <dbReference type="ARBA" id="ARBA00023136"/>
    </source>
</evidence>
<dbReference type="GO" id="GO:0044781">
    <property type="term" value="P:bacterial-type flagellum organization"/>
    <property type="evidence" value="ECO:0007669"/>
    <property type="project" value="UniProtKB-KW"/>
</dbReference>
<keyword evidence="8" id="KW-0653">Protein transport</keyword>
<dbReference type="SMART" id="SM00962">
    <property type="entry name" value="SRP54"/>
    <property type="match status" value="1"/>
</dbReference>
<dbReference type="InterPro" id="IPR027417">
    <property type="entry name" value="P-loop_NTPase"/>
</dbReference>
<evidence type="ECO:0000259" key="14">
    <source>
        <dbReference type="SMART" id="SM00962"/>
    </source>
</evidence>
<dbReference type="InterPro" id="IPR000897">
    <property type="entry name" value="SRP54_GTPase_dom"/>
</dbReference>
<accession>A0A926EXF9</accession>
<comment type="similarity">
    <text evidence="2">Belongs to the GTP-binding SRP family.</text>
</comment>
<comment type="subcellular location">
    <subcellularLocation>
        <location evidence="1">Cell membrane</location>
        <topology evidence="1">Peripheral membrane protein</topology>
        <orientation evidence="1">Cytoplasmic side</orientation>
    </subcellularLocation>
</comment>
<evidence type="ECO:0000256" key="11">
    <source>
        <dbReference type="ARBA" id="ARBA00023225"/>
    </source>
</evidence>
<reference evidence="15 16" key="1">
    <citation type="submission" date="2020-08" db="EMBL/GenBank/DDBJ databases">
        <title>Genome public.</title>
        <authorList>
            <person name="Liu C."/>
            <person name="Sun Q."/>
        </authorList>
    </citation>
    <scope>NUCLEOTIDE SEQUENCE [LARGE SCALE GENOMIC DNA]</scope>
    <source>
        <strain evidence="15 16">NSJ-26</strain>
    </source>
</reference>
<evidence type="ECO:0000256" key="12">
    <source>
        <dbReference type="ARBA" id="ARBA00025337"/>
    </source>
</evidence>
<dbReference type="Gene3D" id="1.20.120.1380">
    <property type="entry name" value="Flagellar FlhF biosynthesis protein, N domain"/>
    <property type="match status" value="1"/>
</dbReference>
<evidence type="ECO:0000256" key="2">
    <source>
        <dbReference type="ARBA" id="ARBA00008531"/>
    </source>
</evidence>
<evidence type="ECO:0000256" key="7">
    <source>
        <dbReference type="ARBA" id="ARBA00022795"/>
    </source>
</evidence>
<evidence type="ECO:0000256" key="3">
    <source>
        <dbReference type="ARBA" id="ARBA00014919"/>
    </source>
</evidence>
<evidence type="ECO:0000313" key="15">
    <source>
        <dbReference type="EMBL" id="MBC8590285.1"/>
    </source>
</evidence>
<evidence type="ECO:0000256" key="5">
    <source>
        <dbReference type="ARBA" id="ARBA00022475"/>
    </source>
</evidence>
<comment type="caution">
    <text evidence="15">The sequence shown here is derived from an EMBL/GenBank/DDBJ whole genome shotgun (WGS) entry which is preliminary data.</text>
</comment>
<dbReference type="GO" id="GO:0006614">
    <property type="term" value="P:SRP-dependent cotranslational protein targeting to membrane"/>
    <property type="evidence" value="ECO:0007669"/>
    <property type="project" value="InterPro"/>
</dbReference>
<dbReference type="PANTHER" id="PTHR43134">
    <property type="entry name" value="SIGNAL RECOGNITION PARTICLE RECEPTOR SUBUNIT ALPHA"/>
    <property type="match status" value="1"/>
</dbReference>